<proteinExistence type="predicted"/>
<dbReference type="Pfam" id="PF12848">
    <property type="entry name" value="ABC_tran_Xtn"/>
    <property type="match status" value="1"/>
</dbReference>
<dbReference type="GO" id="GO:0005524">
    <property type="term" value="F:ATP binding"/>
    <property type="evidence" value="ECO:0007669"/>
    <property type="project" value="UniProtKB-KW"/>
</dbReference>
<dbReference type="PANTHER" id="PTHR42855">
    <property type="entry name" value="ABC TRANSPORTER ATP-BINDING SUBUNIT"/>
    <property type="match status" value="1"/>
</dbReference>
<dbReference type="InterPro" id="IPR037118">
    <property type="entry name" value="Val-tRNA_synth_C_sf"/>
</dbReference>
<name>A0A5K7X2F5_9BACT</name>
<dbReference type="Gene3D" id="1.10.287.380">
    <property type="entry name" value="Valyl-tRNA synthetase, C-terminal domain"/>
    <property type="match status" value="1"/>
</dbReference>
<evidence type="ECO:0000256" key="2">
    <source>
        <dbReference type="ARBA" id="ARBA00022840"/>
    </source>
</evidence>
<sequence length="598" mass="66904">MPVVLQLQDAYKRYGDQELLDGATCALPDDQKIGLIGRNGAGKSTLCRILLGDEELDAGEVVRSKKLRLGYLRQHDPFLEGETVLDFLMRDSEQPDWRCGEIAWQFQLPDVMLHQPVRSLSGGWQTRVKLAALLLHDPNLLILDEPTNFLDLRTQMLLEEFLRSFKSGILVVSHDRSFLKRTCTHTLELSRGKLELYPGDVDSFLANVDERREHDRRVNATTMTKRKQLETFIAKNRANAATASQARSKARMLEKLTLVEVVGEEATVRFSFPEVAPRQGTALRTERMAIGYPDREVAKEVQIEIEHGQRVGIVGDNGQGKTTFLRTICGSLEPKDGSLKWGYGCQMGVYAQHVYTTLPQNDTVEDYLHRQAAHGTNMQQIKDVAGSFLFRGELIQKKIKVLSGGERARLVLAGLLLEQHNILVLDEPGNHLDVETVEALADALCRYPGTVIFTSHDRHFMQRVANTVIEVGNGKVASYPGSFEDYVYRVQKELESGLRAEHSTYNAGASAKHAAETGGVATPTRQLSGKEERELEKRLKAVERKIAKLDDEKKQLTASLMTITDGKESKRVQDQIAAMATEIAELESEWLQISGDLG</sequence>
<evidence type="ECO:0000259" key="4">
    <source>
        <dbReference type="PROSITE" id="PS50893"/>
    </source>
</evidence>
<gene>
    <name evidence="5" type="ORF">PLANPX_0127</name>
</gene>
<accession>A0A5K7X2F5</accession>
<dbReference type="PROSITE" id="PS00211">
    <property type="entry name" value="ABC_TRANSPORTER_1"/>
    <property type="match status" value="2"/>
</dbReference>
<dbReference type="Proteomes" id="UP000326837">
    <property type="component" value="Chromosome"/>
</dbReference>
<dbReference type="InterPro" id="IPR032781">
    <property type="entry name" value="ABC_tran_Xtn"/>
</dbReference>
<feature type="region of interest" description="Disordered" evidence="3">
    <location>
        <begin position="509"/>
        <end position="533"/>
    </location>
</feature>
<dbReference type="InterPro" id="IPR027417">
    <property type="entry name" value="P-loop_NTPase"/>
</dbReference>
<evidence type="ECO:0000313" key="6">
    <source>
        <dbReference type="Proteomes" id="UP000326837"/>
    </source>
</evidence>
<keyword evidence="2" id="KW-0067">ATP-binding</keyword>
<evidence type="ECO:0000256" key="3">
    <source>
        <dbReference type="SAM" id="MobiDB-lite"/>
    </source>
</evidence>
<keyword evidence="6" id="KW-1185">Reference proteome</keyword>
<dbReference type="Gene3D" id="3.40.50.300">
    <property type="entry name" value="P-loop containing nucleotide triphosphate hydrolases"/>
    <property type="match status" value="2"/>
</dbReference>
<dbReference type="InterPro" id="IPR003439">
    <property type="entry name" value="ABC_transporter-like_ATP-bd"/>
</dbReference>
<dbReference type="InterPro" id="IPR017871">
    <property type="entry name" value="ABC_transporter-like_CS"/>
</dbReference>
<evidence type="ECO:0000256" key="1">
    <source>
        <dbReference type="ARBA" id="ARBA00022741"/>
    </source>
</evidence>
<dbReference type="AlphaFoldDB" id="A0A5K7X2F5"/>
<dbReference type="SMART" id="SM00382">
    <property type="entry name" value="AAA"/>
    <property type="match status" value="2"/>
</dbReference>
<protein>
    <submittedName>
        <fullName evidence="5">Bis-ABC ATPase YheS</fullName>
    </submittedName>
</protein>
<dbReference type="SUPFAM" id="SSF52540">
    <property type="entry name" value="P-loop containing nucleoside triphosphate hydrolases"/>
    <property type="match status" value="2"/>
</dbReference>
<dbReference type="GO" id="GO:0016887">
    <property type="term" value="F:ATP hydrolysis activity"/>
    <property type="evidence" value="ECO:0007669"/>
    <property type="project" value="InterPro"/>
</dbReference>
<dbReference type="Pfam" id="PF00005">
    <property type="entry name" value="ABC_tran"/>
    <property type="match status" value="2"/>
</dbReference>
<feature type="domain" description="ABC transporter" evidence="4">
    <location>
        <begin position="5"/>
        <end position="216"/>
    </location>
</feature>
<dbReference type="CDD" id="cd03221">
    <property type="entry name" value="ABCF_EF-3"/>
    <property type="match status" value="2"/>
</dbReference>
<feature type="domain" description="ABC transporter" evidence="4">
    <location>
        <begin position="283"/>
        <end position="498"/>
    </location>
</feature>
<dbReference type="RefSeq" id="WP_152096845.1">
    <property type="nucleotide sequence ID" value="NZ_AP021861.1"/>
</dbReference>
<organism evidence="5 6">
    <name type="scientific">Lacipirellula parvula</name>
    <dbReference type="NCBI Taxonomy" id="2650471"/>
    <lineage>
        <taxon>Bacteria</taxon>
        <taxon>Pseudomonadati</taxon>
        <taxon>Planctomycetota</taxon>
        <taxon>Planctomycetia</taxon>
        <taxon>Pirellulales</taxon>
        <taxon>Lacipirellulaceae</taxon>
        <taxon>Lacipirellula</taxon>
    </lineage>
</organism>
<dbReference type="PROSITE" id="PS50893">
    <property type="entry name" value="ABC_TRANSPORTER_2"/>
    <property type="match status" value="2"/>
</dbReference>
<keyword evidence="1" id="KW-0547">Nucleotide-binding</keyword>
<dbReference type="EMBL" id="AP021861">
    <property type="protein sequence ID" value="BBO30515.1"/>
    <property type="molecule type" value="Genomic_DNA"/>
</dbReference>
<dbReference type="InterPro" id="IPR051309">
    <property type="entry name" value="ABCF_ATPase"/>
</dbReference>
<dbReference type="KEGG" id="lpav:PLANPX_0127"/>
<reference evidence="6" key="1">
    <citation type="submission" date="2019-10" db="EMBL/GenBank/DDBJ databases">
        <title>Lacipirellula parvula gen. nov., sp. nov., representing a lineage of planctomycetes widespread in freshwater anoxic habitats, and description of the family Lacipirellulaceae.</title>
        <authorList>
            <person name="Dedysh S.N."/>
            <person name="Kulichevskaya I.S."/>
            <person name="Beletsky A.V."/>
            <person name="Rakitin A.L."/>
            <person name="Mardanov A.V."/>
            <person name="Ivanova A.A."/>
            <person name="Saltykova V.X."/>
            <person name="Rijpstra W.I.C."/>
            <person name="Sinninghe Damste J.S."/>
            <person name="Ravin N.V."/>
        </authorList>
    </citation>
    <scope>NUCLEOTIDE SEQUENCE [LARGE SCALE GENOMIC DNA]</scope>
    <source>
        <strain evidence="6">PX69</strain>
    </source>
</reference>
<evidence type="ECO:0000313" key="5">
    <source>
        <dbReference type="EMBL" id="BBO30515.1"/>
    </source>
</evidence>
<dbReference type="InterPro" id="IPR003593">
    <property type="entry name" value="AAA+_ATPase"/>
</dbReference>
<dbReference type="PANTHER" id="PTHR42855:SF2">
    <property type="entry name" value="DRUG RESISTANCE ABC TRANSPORTER,ATP-BINDING PROTEIN"/>
    <property type="match status" value="1"/>
</dbReference>